<dbReference type="PANTHER" id="PTHR31503">
    <property type="entry name" value="VACUOLAR CALCIUM ION TRANSPORTER"/>
    <property type="match status" value="1"/>
</dbReference>
<proteinExistence type="predicted"/>
<dbReference type="EMBL" id="BAABJO010000014">
    <property type="protein sequence ID" value="GAA5125628.1"/>
    <property type="molecule type" value="Genomic_DNA"/>
</dbReference>
<accession>A0ABP9NMU1</accession>
<evidence type="ECO:0000259" key="9">
    <source>
        <dbReference type="Pfam" id="PF01699"/>
    </source>
</evidence>
<evidence type="ECO:0000256" key="6">
    <source>
        <dbReference type="ARBA" id="ARBA00023136"/>
    </source>
</evidence>
<keyword evidence="3 8" id="KW-0812">Transmembrane</keyword>
<dbReference type="PANTHER" id="PTHR31503:SF22">
    <property type="entry name" value="VACUOLAR CALCIUM ION TRANSPORTER"/>
    <property type="match status" value="1"/>
</dbReference>
<evidence type="ECO:0000313" key="11">
    <source>
        <dbReference type="Proteomes" id="UP001500804"/>
    </source>
</evidence>
<feature type="transmembrane region" description="Helical" evidence="8">
    <location>
        <begin position="121"/>
        <end position="142"/>
    </location>
</feature>
<evidence type="ECO:0000256" key="4">
    <source>
        <dbReference type="ARBA" id="ARBA00022989"/>
    </source>
</evidence>
<reference evidence="11" key="1">
    <citation type="journal article" date="2019" name="Int. J. Syst. Evol. Microbiol.">
        <title>The Global Catalogue of Microorganisms (GCM) 10K type strain sequencing project: providing services to taxonomists for standard genome sequencing and annotation.</title>
        <authorList>
            <consortium name="The Broad Institute Genomics Platform"/>
            <consortium name="The Broad Institute Genome Sequencing Center for Infectious Disease"/>
            <person name="Wu L."/>
            <person name="Ma J."/>
        </authorList>
    </citation>
    <scope>NUCLEOTIDE SEQUENCE [LARGE SCALE GENOMIC DNA]</scope>
    <source>
        <strain evidence="11">JCM 18302</strain>
    </source>
</reference>
<feature type="region of interest" description="Disordered" evidence="7">
    <location>
        <begin position="1"/>
        <end position="22"/>
    </location>
</feature>
<gene>
    <name evidence="10" type="ORF">GCM10023320_40300</name>
</gene>
<feature type="transmembrane region" description="Helical" evidence="8">
    <location>
        <begin position="32"/>
        <end position="50"/>
    </location>
</feature>
<dbReference type="Proteomes" id="UP001500804">
    <property type="component" value="Unassembled WGS sequence"/>
</dbReference>
<dbReference type="InterPro" id="IPR004837">
    <property type="entry name" value="NaCa_Exmemb"/>
</dbReference>
<feature type="domain" description="Sodium/calcium exchanger membrane region" evidence="9">
    <location>
        <begin position="56"/>
        <end position="165"/>
    </location>
</feature>
<keyword evidence="11" id="KW-1185">Reference proteome</keyword>
<keyword evidence="2" id="KW-0813">Transport</keyword>
<dbReference type="Pfam" id="PF01699">
    <property type="entry name" value="Na_Ca_ex"/>
    <property type="match status" value="1"/>
</dbReference>
<evidence type="ECO:0000313" key="10">
    <source>
        <dbReference type="EMBL" id="GAA5125628.1"/>
    </source>
</evidence>
<feature type="compositionally biased region" description="Low complexity" evidence="7">
    <location>
        <begin position="245"/>
        <end position="261"/>
    </location>
</feature>
<feature type="transmembrane region" description="Helical" evidence="8">
    <location>
        <begin position="56"/>
        <end position="74"/>
    </location>
</feature>
<protein>
    <recommendedName>
        <fullName evidence="9">Sodium/calcium exchanger membrane region domain-containing protein</fullName>
    </recommendedName>
</protein>
<feature type="region of interest" description="Disordered" evidence="7">
    <location>
        <begin position="207"/>
        <end position="261"/>
    </location>
</feature>
<comment type="caution">
    <text evidence="10">The sequence shown here is derived from an EMBL/GenBank/DDBJ whole genome shotgun (WGS) entry which is preliminary data.</text>
</comment>
<keyword evidence="5" id="KW-0406">Ion transport</keyword>
<dbReference type="InterPro" id="IPR044880">
    <property type="entry name" value="NCX_ion-bd_dom_sf"/>
</dbReference>
<evidence type="ECO:0000256" key="1">
    <source>
        <dbReference type="ARBA" id="ARBA00004127"/>
    </source>
</evidence>
<dbReference type="Gene3D" id="1.20.1420.30">
    <property type="entry name" value="NCX, central ion-binding region"/>
    <property type="match status" value="1"/>
</dbReference>
<keyword evidence="6 8" id="KW-0472">Membrane</keyword>
<evidence type="ECO:0000256" key="5">
    <source>
        <dbReference type="ARBA" id="ARBA00023065"/>
    </source>
</evidence>
<evidence type="ECO:0000256" key="7">
    <source>
        <dbReference type="SAM" id="MobiDB-lite"/>
    </source>
</evidence>
<evidence type="ECO:0000256" key="2">
    <source>
        <dbReference type="ARBA" id="ARBA00022448"/>
    </source>
</evidence>
<organism evidence="10 11">
    <name type="scientific">Pseudonocardia adelaidensis</name>
    <dbReference type="NCBI Taxonomy" id="648754"/>
    <lineage>
        <taxon>Bacteria</taxon>
        <taxon>Bacillati</taxon>
        <taxon>Actinomycetota</taxon>
        <taxon>Actinomycetes</taxon>
        <taxon>Pseudonocardiales</taxon>
        <taxon>Pseudonocardiaceae</taxon>
        <taxon>Pseudonocardia</taxon>
    </lineage>
</organism>
<sequence length="261" mass="27428">MQREQTAAPLADASRPDPQRTAGGPHFTRSDFCLVAVCGAAVVVTFFVRLLDITEIGSFVLSAVSLALLARLVGRGVEALGDTVGPAVTGVVQSALGNLPELFVALFALNAGLVAVVQSAVVGSILANVLLVLGIAFVVGGLRHGTLEFSRGTAQTIALMLILSCRRCSFRHSPRNSTPRLRAMRAPCRQWWPSSFSCGSPCRSSPLHRASPGQAPKGRNDLPSGSSAAGRPQKRHSPTPTSWFRRMASSTAGRTSSTARA</sequence>
<name>A0ABP9NMU1_9PSEU</name>
<dbReference type="InterPro" id="IPR004713">
    <property type="entry name" value="CaH_exchang"/>
</dbReference>
<evidence type="ECO:0000256" key="3">
    <source>
        <dbReference type="ARBA" id="ARBA00022692"/>
    </source>
</evidence>
<dbReference type="RefSeq" id="WP_345606743.1">
    <property type="nucleotide sequence ID" value="NZ_BAABJO010000014.1"/>
</dbReference>
<evidence type="ECO:0000256" key="8">
    <source>
        <dbReference type="SAM" id="Phobius"/>
    </source>
</evidence>
<keyword evidence="4 8" id="KW-1133">Transmembrane helix</keyword>
<comment type="subcellular location">
    <subcellularLocation>
        <location evidence="1">Endomembrane system</location>
        <topology evidence="1">Multi-pass membrane protein</topology>
    </subcellularLocation>
</comment>
<feature type="transmembrane region" description="Helical" evidence="8">
    <location>
        <begin position="95"/>
        <end position="115"/>
    </location>
</feature>